<organism evidence="3">
    <name type="scientific">Perkinsus marinus (strain ATCC 50983 / TXsc)</name>
    <dbReference type="NCBI Taxonomy" id="423536"/>
    <lineage>
        <taxon>Eukaryota</taxon>
        <taxon>Sar</taxon>
        <taxon>Alveolata</taxon>
        <taxon>Perkinsozoa</taxon>
        <taxon>Perkinsea</taxon>
        <taxon>Perkinsida</taxon>
        <taxon>Perkinsidae</taxon>
        <taxon>Perkinsus</taxon>
    </lineage>
</organism>
<name>C5L334_PERM5</name>
<dbReference type="InParanoid" id="C5L334"/>
<dbReference type="GeneID" id="9064677"/>
<feature type="transmembrane region" description="Helical" evidence="1">
    <location>
        <begin position="27"/>
        <end position="43"/>
    </location>
</feature>
<dbReference type="RefSeq" id="XP_002777043.1">
    <property type="nucleotide sequence ID" value="XM_002776997.1"/>
</dbReference>
<sequence>MVRDSANVGVGEFTAYPRGKHDYCQRLGILSFFAVVMIIYLYVDTRRFRMLSREEKPFRGAALARAGPVGEATRMNAELRPVAVVKEDVYGEEEEAVVLKTKLTRLEDESNTQSLAAETSPSKATTLAVPVVTQTQRPVIVSTTPALIEFELVPVTNSGRGKGGVEAGSDDVRLKTVVNTGMETTPTTSGTSKGQRTRAEDMAEIVKRLEKLEAEVASKTQTRR</sequence>
<evidence type="ECO:0000256" key="1">
    <source>
        <dbReference type="SAM" id="Phobius"/>
    </source>
</evidence>
<evidence type="ECO:0000313" key="3">
    <source>
        <dbReference type="Proteomes" id="UP000007800"/>
    </source>
</evidence>
<keyword evidence="1" id="KW-0812">Transmembrane</keyword>
<gene>
    <name evidence="2" type="ORF">Pmar_PMAR017892</name>
</gene>
<dbReference type="Proteomes" id="UP000007800">
    <property type="component" value="Unassembled WGS sequence"/>
</dbReference>
<protein>
    <submittedName>
        <fullName evidence="2">Uncharacterized protein</fullName>
    </submittedName>
</protein>
<evidence type="ECO:0000313" key="2">
    <source>
        <dbReference type="EMBL" id="EER08859.1"/>
    </source>
</evidence>
<keyword evidence="1" id="KW-0472">Membrane</keyword>
<dbReference type="EMBL" id="GG678678">
    <property type="protein sequence ID" value="EER08859.1"/>
    <property type="molecule type" value="Genomic_DNA"/>
</dbReference>
<proteinExistence type="predicted"/>
<keyword evidence="3" id="KW-1185">Reference proteome</keyword>
<accession>C5L334</accession>
<dbReference type="AlphaFoldDB" id="C5L334"/>
<keyword evidence="1" id="KW-1133">Transmembrane helix</keyword>
<reference evidence="2 3" key="1">
    <citation type="submission" date="2008-07" db="EMBL/GenBank/DDBJ databases">
        <authorList>
            <person name="El-Sayed N."/>
            <person name="Caler E."/>
            <person name="Inman J."/>
            <person name="Amedeo P."/>
            <person name="Hass B."/>
            <person name="Wortman J."/>
        </authorList>
    </citation>
    <scope>NUCLEOTIDE SEQUENCE [LARGE SCALE GENOMIC DNA]</scope>
    <source>
        <strain evidence="3">ATCC 50983 / TXsc</strain>
    </source>
</reference>